<feature type="region of interest" description="Disordered" evidence="1">
    <location>
        <begin position="584"/>
        <end position="644"/>
    </location>
</feature>
<dbReference type="RefSeq" id="XP_020668354.2">
    <property type="nucleotide sequence ID" value="XM_020812695.2"/>
</dbReference>
<dbReference type="GeneID" id="110089543"/>
<name>A0A6J0V7Y1_9SAUR</name>
<feature type="region of interest" description="Disordered" evidence="1">
    <location>
        <begin position="1676"/>
        <end position="1712"/>
    </location>
</feature>
<dbReference type="Pfam" id="PF24630">
    <property type="entry name" value="PIN_TASOR"/>
    <property type="match status" value="1"/>
</dbReference>
<feature type="compositionally biased region" description="Basic and acidic residues" evidence="1">
    <location>
        <begin position="2081"/>
        <end position="2093"/>
    </location>
</feature>
<dbReference type="Proteomes" id="UP001652642">
    <property type="component" value="Chromosome 5"/>
</dbReference>
<proteinExistence type="predicted"/>
<evidence type="ECO:0000313" key="6">
    <source>
        <dbReference type="RefSeq" id="XP_020668353.2"/>
    </source>
</evidence>
<feature type="region of interest" description="Disordered" evidence="1">
    <location>
        <begin position="1336"/>
        <end position="1363"/>
    </location>
</feature>
<dbReference type="InterPro" id="IPR056242">
    <property type="entry name" value="PIN_TASOR"/>
</dbReference>
<feature type="compositionally biased region" description="Basic and acidic residues" evidence="1">
    <location>
        <begin position="1630"/>
        <end position="1640"/>
    </location>
</feature>
<sequence>MSALNHKSLTECKAKDVELYCAWRGQLLIQEQQLCDIVFRSPFSGSIPAQLPTKLDIGHVVAISELRKKFPEAAFRRNNYSDHEVISQDMRFRLYEVEMLSQDGPKVEQLIEYLKEKDLALVKYLNNQRVLILLASTALVKEKDSSPEEPARLQALFLIPSPGPKCASAKDVRCRHKKEEIPAQVALVLASLRHALLEAAKHGDGGRTPPNALVQQHIQEFAKRPKTLDLDGPDCSPLSFELDLGAPSETCPPSAYSHLQFYLLQPQNYALEIATAVTCLGTGSPSPPRGGTQEADAPSALKSDPLPPGIPTDVGKISLRPRCVAQANSCNGSAPPKPNLIGDRPLQRCKRRSSRLLGASARKMWSPLKALCLMENNKKRKKNIRKKRSLPSLPLKRSLSPPPTKQSLGRTADFCEPTLKLKNLQNPLRRKRGAEVLSAEFVQETRNELATKATVSSDDLDPSGKKPRLLRCNTDGEKLKSIEQMDIRRPVTRRSAHQESQMEVGDENKPWAAQDICSTSKTEECDSHALNMLADLALSSCNSPLVSNGSRSPPVGASPSREHRCVQEGKTLCKASDHEYHRATRNWRGGGSLSDQKSGPSLSPPGRSGLGPESPSSSQERGDPLSPRRKGGTKPAVSPKEVGELADPGMQSLISSEHSYASLASDSSKKGTPPAALDSRNGVKHAKAGPLGLPGKVLPFRHQQHLCPPHKQLKNCVPFMRSTIMAQRLKEDFSKFRKVAFCDRTVKVTFQREAEYLFSLDSKYTSHPLEKTVIRAVHGPWDVDLPDNVEEMKLIIHMWVALFYSKPFKSPLTRTVVEHSNPAKYVSLNSVVDPFEFLEDAEGSCNLEKGPADSLSEANRTPSEVDERAFSPSEKPLSCSRPSSTDGMEDEPPLVNSEEPSGLPWKEDHIPSAVCNSKDVSPSHDTEDEKELEEEPLLGSLVSSESPNRNSSYEQSDGHAQPQTFRADVEAEAKRAINIVDVTQSDTIPTTAELPESSVSKQPVAGSEVESQEIKSDSLPLEKKDSQQTGGSEPLHTLAVQWTEANAVSRVDISPCRDGRESQDLTMEEEDVSEESTEWESIDLALSESNDTDMEPQDVDLDQENEEQLMESSVVEEREADTASPKDSPLPSTQKVSALSAPNSASLNPVDLVEVPCLLRDDRVDSLVGVATASSQNHDEENESTKVEGTVKCSVCPNQTAGDDLLVISEEDKAIGLTEAMPKCTSELFQAEYDAAAQEELVKSQDSLVKSPLCAAPVDLADISCVSRENQDSSLTDPVKMQASPVHHTVAAEGIDLSGEQEASAEPTEQQVSQSQIDLIEDISQDGAEWIGAGTLDNWEPCRAQSDTSTHSESARNRDGSPVSAENLALAEEMDFLPGSSIPQEEGGVHLADTAQLPGGPGELTELPRNQEETVVAASDASLPEQVDFTRESCVPQEKQASRLPEIAPLPANEQHSTVTQNEQDSRQTEVMNRSSGGKESQWLEEDNTEFAPDSENRECGVEEENIGASSVTQEIVPGGNISQMAGTESKGTLCHALIDTVNATAVESKETWAKENSNLTWISSVHLESVTPPESDEESPTSDRLAHPDKKWVVHEYLHQGSIVADHERAASEDQRPGLPALCETMKGRQRETFERETLPENEASSAAITEVIPSSLGTFGADVDREQLECTPRPAEIAESSQEEKSSKLCEVDVEEGSREASVPEEEEKAREVGSEIFPCLLAESPIESCSEEAASCTPGDARESLWFPEEAGSSEMPRLPTRAAHMALNWAGESSLVDGGQAVAGDACCSKPGGLSRTPSTAVPGDVAPNFVCDLSLNRETSQHAGWMYLEDKERMLDAEVETMEHDGPFTSEDYDRPITPSFDNSHKPSPLKDYINFSVTKKQKEKTRTFHSAEHRDGFPRKLGSVPFWSKTWGLWNDPVQDTLDVECLRFHYKVKHILKKSQLSTSTAIFPKEFPSEVRTETFLSRHVPEGPALSPPPRSQSPLLITVRNSGPRFRSSYHDARSRRYRDDFEPLPPPLPFVSTPESLSKAARCKNHGQSPVPPFHLNKLTYNNKLKDFRGDISVIMDEFAELSRVMTRDDRQTSHKGQDPLTTSEDASEERCPFLPRRSAVYEHLFTDLCNTLHVRLKNVVQEACKKLYAFYLMETDDDPFFGRVKNLLKKGGHTETDPLHFCKTSHVETDRLMVIIRNEDIFSHIHKIPCLLRLKHIPSVTFAGVDSPEDILDHTYQEVFHRGGFVVSDDKILETMTVGELKEMVKTLETLRSYGRWRWLLHYQEVKQLREKARVDPAAHAKESLLKSSQGANLLEILHYHQCDSRASPKSEHLNCMLNLQVQHISERFAVFLTEKPSANRDTLESKGILALDVNTFLETAEDMATLGRSSC</sequence>
<dbReference type="KEGG" id="pvt:110089543"/>
<feature type="compositionally biased region" description="Low complexity" evidence="1">
    <location>
        <begin position="598"/>
        <end position="618"/>
    </location>
</feature>
<evidence type="ECO:0000313" key="5">
    <source>
        <dbReference type="RefSeq" id="XP_020668350.2"/>
    </source>
</evidence>
<feature type="compositionally biased region" description="Basic residues" evidence="1">
    <location>
        <begin position="378"/>
        <end position="389"/>
    </location>
</feature>
<feature type="region of interest" description="Disordered" evidence="1">
    <location>
        <begin position="1438"/>
        <end position="1511"/>
    </location>
</feature>
<dbReference type="CTD" id="54906"/>
<feature type="region of interest" description="Disordered" evidence="1">
    <location>
        <begin position="282"/>
        <end position="308"/>
    </location>
</feature>
<feature type="compositionally biased region" description="Polar residues" evidence="1">
    <location>
        <begin position="981"/>
        <end position="990"/>
    </location>
</feature>
<feature type="compositionally biased region" description="Polar residues" evidence="1">
    <location>
        <begin position="1454"/>
        <end position="1479"/>
    </location>
</feature>
<feature type="domain" description="TASOR PIN" evidence="3">
    <location>
        <begin position="2240"/>
        <end position="2378"/>
    </location>
</feature>
<reference evidence="5 6" key="1">
    <citation type="submission" date="2025-05" db="UniProtKB">
        <authorList>
            <consortium name="RefSeq"/>
        </authorList>
    </citation>
    <scope>IDENTIFICATION</scope>
</reference>
<feature type="region of interest" description="Disordered" evidence="1">
    <location>
        <begin position="846"/>
        <end position="1035"/>
    </location>
</feature>
<feature type="compositionally biased region" description="Basic and acidic residues" evidence="1">
    <location>
        <begin position="1684"/>
        <end position="1701"/>
    </location>
</feature>
<evidence type="ECO:0000259" key="3">
    <source>
        <dbReference type="Pfam" id="PF24630"/>
    </source>
</evidence>
<feature type="compositionally biased region" description="Low complexity" evidence="1">
    <location>
        <begin position="282"/>
        <end position="292"/>
    </location>
</feature>
<feature type="region of interest" description="Disordered" evidence="1">
    <location>
        <begin position="544"/>
        <end position="564"/>
    </location>
</feature>
<dbReference type="PANTHER" id="PTHR16207:SF10">
    <property type="entry name" value="PROTEIN TASOR 2"/>
    <property type="match status" value="1"/>
</dbReference>
<dbReference type="PANTHER" id="PTHR16207">
    <property type="entry name" value="SET DOMAIN-CONTAINING PROTEIN"/>
    <property type="match status" value="1"/>
</dbReference>
<feature type="region of interest" description="Disordered" evidence="1">
    <location>
        <begin position="1052"/>
        <end position="1147"/>
    </location>
</feature>
<dbReference type="InterPro" id="IPR056243">
    <property type="entry name" value="TASOR_ab_dom"/>
</dbReference>
<evidence type="ECO:0000259" key="2">
    <source>
        <dbReference type="Pfam" id="PF23314"/>
    </source>
</evidence>
<feature type="region of interest" description="Disordered" evidence="1">
    <location>
        <begin position="659"/>
        <end position="690"/>
    </location>
</feature>
<evidence type="ECO:0000313" key="4">
    <source>
        <dbReference type="Proteomes" id="UP001652642"/>
    </source>
</evidence>
<feature type="compositionally biased region" description="Basic and acidic residues" evidence="1">
    <location>
        <begin position="1012"/>
        <end position="1026"/>
    </location>
</feature>
<feature type="region of interest" description="Disordered" evidence="1">
    <location>
        <begin position="376"/>
        <end position="412"/>
    </location>
</feature>
<dbReference type="GO" id="GO:0045814">
    <property type="term" value="P:negative regulation of gene expression, epigenetic"/>
    <property type="evidence" value="ECO:0007669"/>
    <property type="project" value="InterPro"/>
</dbReference>
<feature type="compositionally biased region" description="Low complexity" evidence="1">
    <location>
        <begin position="937"/>
        <end position="946"/>
    </location>
</feature>
<feature type="compositionally biased region" description="Acidic residues" evidence="1">
    <location>
        <begin position="1090"/>
        <end position="1109"/>
    </location>
</feature>
<feature type="compositionally biased region" description="Acidic residues" evidence="1">
    <location>
        <begin position="1066"/>
        <end position="1081"/>
    </location>
</feature>
<feature type="domain" description="TASOR alpha/beta" evidence="2">
    <location>
        <begin position="2142"/>
        <end position="2236"/>
    </location>
</feature>
<dbReference type="GO" id="GO:0005654">
    <property type="term" value="C:nucleoplasm"/>
    <property type="evidence" value="ECO:0007669"/>
    <property type="project" value="TreeGrafter"/>
</dbReference>
<keyword evidence="4" id="KW-1185">Reference proteome</keyword>
<feature type="region of interest" description="Disordered" evidence="1">
    <location>
        <begin position="1630"/>
        <end position="1652"/>
    </location>
</feature>
<dbReference type="RefSeq" id="XP_020668350.2">
    <property type="nucleotide sequence ID" value="XM_020812691.2"/>
</dbReference>
<dbReference type="RefSeq" id="XP_020668353.2">
    <property type="nucleotide sequence ID" value="XM_020812694.2"/>
</dbReference>
<feature type="region of interest" description="Disordered" evidence="1">
    <location>
        <begin position="2080"/>
        <end position="2105"/>
    </location>
</feature>
<dbReference type="Pfam" id="PF23314">
    <property type="entry name" value="TASOR_alpha-beta"/>
    <property type="match status" value="1"/>
</dbReference>
<organism evidence="4 6">
    <name type="scientific">Pogona vitticeps</name>
    <name type="common">central bearded dragon</name>
    <dbReference type="NCBI Taxonomy" id="103695"/>
    <lineage>
        <taxon>Eukaryota</taxon>
        <taxon>Metazoa</taxon>
        <taxon>Chordata</taxon>
        <taxon>Craniata</taxon>
        <taxon>Vertebrata</taxon>
        <taxon>Euteleostomi</taxon>
        <taxon>Lepidosauria</taxon>
        <taxon>Squamata</taxon>
        <taxon>Bifurcata</taxon>
        <taxon>Unidentata</taxon>
        <taxon>Episquamata</taxon>
        <taxon>Toxicofera</taxon>
        <taxon>Iguania</taxon>
        <taxon>Acrodonta</taxon>
        <taxon>Agamidae</taxon>
        <taxon>Amphibolurinae</taxon>
        <taxon>Pogona</taxon>
    </lineage>
</organism>
<dbReference type="InterPro" id="IPR046432">
    <property type="entry name" value="TASOR"/>
</dbReference>
<feature type="compositionally biased region" description="Low complexity" evidence="1">
    <location>
        <begin position="1137"/>
        <end position="1147"/>
    </location>
</feature>
<accession>A0A6J0V7Y1</accession>
<protein>
    <submittedName>
        <fullName evidence="5 6">Protein TASOR 2</fullName>
    </submittedName>
</protein>
<feature type="compositionally biased region" description="Low complexity" evidence="1">
    <location>
        <begin position="390"/>
        <end position="399"/>
    </location>
</feature>
<evidence type="ECO:0000313" key="7">
    <source>
        <dbReference type="RefSeq" id="XP_020668354.2"/>
    </source>
</evidence>
<evidence type="ECO:0000256" key="1">
    <source>
        <dbReference type="SAM" id="MobiDB-lite"/>
    </source>
</evidence>
<dbReference type="OrthoDB" id="5960959at2759"/>
<gene>
    <name evidence="5 6 7" type="primary">TASOR2</name>
</gene>